<feature type="region of interest" description="Disordered" evidence="1">
    <location>
        <begin position="1"/>
        <end position="26"/>
    </location>
</feature>
<keyword evidence="3" id="KW-1185">Reference proteome</keyword>
<protein>
    <submittedName>
        <fullName evidence="2">Uncharacterized protein</fullName>
    </submittedName>
</protein>
<comment type="caution">
    <text evidence="2">The sequence shown here is derived from an EMBL/GenBank/DDBJ whole genome shotgun (WGS) entry which is preliminary data.</text>
</comment>
<dbReference type="RefSeq" id="WP_267653868.1">
    <property type="nucleotide sequence ID" value="NZ_JAOVZR010000001.1"/>
</dbReference>
<organism evidence="2 3">
    <name type="scientific">Hoeflea algicola</name>
    <dbReference type="NCBI Taxonomy" id="2983763"/>
    <lineage>
        <taxon>Bacteria</taxon>
        <taxon>Pseudomonadati</taxon>
        <taxon>Pseudomonadota</taxon>
        <taxon>Alphaproteobacteria</taxon>
        <taxon>Hyphomicrobiales</taxon>
        <taxon>Rhizobiaceae</taxon>
        <taxon>Hoeflea</taxon>
    </lineage>
</organism>
<gene>
    <name evidence="2" type="ORF">OEG84_11395</name>
</gene>
<dbReference type="EMBL" id="JAOVZR010000001">
    <property type="protein sequence ID" value="MCY0148297.1"/>
    <property type="molecule type" value="Genomic_DNA"/>
</dbReference>
<accession>A0ABT3Z936</accession>
<dbReference type="Proteomes" id="UP001073227">
    <property type="component" value="Unassembled WGS sequence"/>
</dbReference>
<feature type="compositionally biased region" description="Polar residues" evidence="1">
    <location>
        <begin position="1"/>
        <end position="10"/>
    </location>
</feature>
<reference evidence="2" key="1">
    <citation type="submission" date="2022-10" db="EMBL/GenBank/DDBJ databases">
        <title>Hoeflea sp. G2-23, isolated from marine algae.</title>
        <authorList>
            <person name="Kristyanto S."/>
            <person name="Kim J.M."/>
            <person name="Jeon C.O."/>
        </authorList>
    </citation>
    <scope>NUCLEOTIDE SEQUENCE</scope>
    <source>
        <strain evidence="2">G2-23</strain>
    </source>
</reference>
<sequence>MTNQTATSAAIEQARVEAGLGHPPQGIETEEDYLKWALAEIQKKARRDAEPFMKRLMQLESRKPLKPIFIPLDQWPEHLIKPLRET</sequence>
<evidence type="ECO:0000313" key="3">
    <source>
        <dbReference type="Proteomes" id="UP001073227"/>
    </source>
</evidence>
<evidence type="ECO:0000256" key="1">
    <source>
        <dbReference type="SAM" id="MobiDB-lite"/>
    </source>
</evidence>
<evidence type="ECO:0000313" key="2">
    <source>
        <dbReference type="EMBL" id="MCY0148297.1"/>
    </source>
</evidence>
<proteinExistence type="predicted"/>
<name>A0ABT3Z936_9HYPH</name>